<dbReference type="SUPFAM" id="SSF46689">
    <property type="entry name" value="Homeodomain-like"/>
    <property type="match status" value="1"/>
</dbReference>
<dbReference type="PROSITE" id="PS50977">
    <property type="entry name" value="HTH_TETR_2"/>
    <property type="match status" value="1"/>
</dbReference>
<evidence type="ECO:0000313" key="6">
    <source>
        <dbReference type="EMBL" id="GAA5059594.1"/>
    </source>
</evidence>
<evidence type="ECO:0000259" key="5">
    <source>
        <dbReference type="PROSITE" id="PS50977"/>
    </source>
</evidence>
<reference evidence="7" key="1">
    <citation type="journal article" date="2019" name="Int. J. Syst. Evol. Microbiol.">
        <title>The Global Catalogue of Microorganisms (GCM) 10K type strain sequencing project: providing services to taxonomists for standard genome sequencing and annotation.</title>
        <authorList>
            <consortium name="The Broad Institute Genomics Platform"/>
            <consortium name="The Broad Institute Genome Sequencing Center for Infectious Disease"/>
            <person name="Wu L."/>
            <person name="Ma J."/>
        </authorList>
    </citation>
    <scope>NUCLEOTIDE SEQUENCE [LARGE SCALE GENOMIC DNA]</scope>
    <source>
        <strain evidence="7">JCM 18298</strain>
    </source>
</reference>
<gene>
    <name evidence="6" type="ORF">GCM10023318_40280</name>
</gene>
<accession>A0ABP9KMB0</accession>
<feature type="DNA-binding region" description="H-T-H motif" evidence="4">
    <location>
        <begin position="38"/>
        <end position="57"/>
    </location>
</feature>
<dbReference type="PANTHER" id="PTHR30055:SF238">
    <property type="entry name" value="MYCOFACTOCIN BIOSYNTHESIS TRANSCRIPTIONAL REGULATOR MFTR-RELATED"/>
    <property type="match status" value="1"/>
</dbReference>
<organism evidence="6 7">
    <name type="scientific">Nocardia callitridis</name>
    <dbReference type="NCBI Taxonomy" id="648753"/>
    <lineage>
        <taxon>Bacteria</taxon>
        <taxon>Bacillati</taxon>
        <taxon>Actinomycetota</taxon>
        <taxon>Actinomycetes</taxon>
        <taxon>Mycobacteriales</taxon>
        <taxon>Nocardiaceae</taxon>
        <taxon>Nocardia</taxon>
    </lineage>
</organism>
<keyword evidence="2 4" id="KW-0238">DNA-binding</keyword>
<proteinExistence type="predicted"/>
<dbReference type="InterPro" id="IPR001647">
    <property type="entry name" value="HTH_TetR"/>
</dbReference>
<dbReference type="PANTHER" id="PTHR30055">
    <property type="entry name" value="HTH-TYPE TRANSCRIPTIONAL REGULATOR RUTR"/>
    <property type="match status" value="1"/>
</dbReference>
<evidence type="ECO:0000256" key="1">
    <source>
        <dbReference type="ARBA" id="ARBA00023015"/>
    </source>
</evidence>
<dbReference type="Gene3D" id="1.10.357.10">
    <property type="entry name" value="Tetracycline Repressor, domain 2"/>
    <property type="match status" value="1"/>
</dbReference>
<dbReference type="Pfam" id="PF17754">
    <property type="entry name" value="TetR_C_14"/>
    <property type="match status" value="1"/>
</dbReference>
<evidence type="ECO:0000256" key="4">
    <source>
        <dbReference type="PROSITE-ProRule" id="PRU00335"/>
    </source>
</evidence>
<name>A0ABP9KMB0_9NOCA</name>
<dbReference type="Proteomes" id="UP001500603">
    <property type="component" value="Unassembled WGS sequence"/>
</dbReference>
<dbReference type="Pfam" id="PF00440">
    <property type="entry name" value="TetR_N"/>
    <property type="match status" value="1"/>
</dbReference>
<sequence>MAEEEALGLRERKKLDTRRALSDAALTLAFESGLENVTRDGIAARAGVSVRTFNNYFTGKYDAIAYRQLERFRLGLAVLRERPADEPLWDSIAAALVRPLEIENRATTAPEPAHLIEVRKLFASPEIRAIIARNNIADWATAIAERTGIDPLRDPYPHLVAGVINAVVESSSLAYAHADPPEPVAALLHRTLAQVTAGLPPPPRSN</sequence>
<keyword evidence="3" id="KW-0804">Transcription</keyword>
<dbReference type="InterPro" id="IPR009057">
    <property type="entry name" value="Homeodomain-like_sf"/>
</dbReference>
<protein>
    <submittedName>
        <fullName evidence="6">TetR family transcriptional regulator</fullName>
    </submittedName>
</protein>
<dbReference type="InterPro" id="IPR041347">
    <property type="entry name" value="MftR_C"/>
</dbReference>
<comment type="caution">
    <text evidence="6">The sequence shown here is derived from an EMBL/GenBank/DDBJ whole genome shotgun (WGS) entry which is preliminary data.</text>
</comment>
<dbReference type="InterPro" id="IPR050109">
    <property type="entry name" value="HTH-type_TetR-like_transc_reg"/>
</dbReference>
<keyword evidence="1" id="KW-0805">Transcription regulation</keyword>
<evidence type="ECO:0000256" key="2">
    <source>
        <dbReference type="ARBA" id="ARBA00023125"/>
    </source>
</evidence>
<dbReference type="RefSeq" id="WP_345497081.1">
    <property type="nucleotide sequence ID" value="NZ_BAABJM010000003.1"/>
</dbReference>
<evidence type="ECO:0000313" key="7">
    <source>
        <dbReference type="Proteomes" id="UP001500603"/>
    </source>
</evidence>
<dbReference type="EMBL" id="BAABJM010000003">
    <property type="protein sequence ID" value="GAA5059594.1"/>
    <property type="molecule type" value="Genomic_DNA"/>
</dbReference>
<evidence type="ECO:0000256" key="3">
    <source>
        <dbReference type="ARBA" id="ARBA00023163"/>
    </source>
</evidence>
<keyword evidence="7" id="KW-1185">Reference proteome</keyword>
<dbReference type="Gene3D" id="1.10.10.60">
    <property type="entry name" value="Homeodomain-like"/>
    <property type="match status" value="1"/>
</dbReference>
<feature type="domain" description="HTH tetR-type" evidence="5">
    <location>
        <begin position="15"/>
        <end position="75"/>
    </location>
</feature>